<reference evidence="2 3" key="1">
    <citation type="submission" date="2019-11" db="EMBL/GenBank/DDBJ databases">
        <authorList>
            <person name="Zheng R.K."/>
            <person name="Sun C.M."/>
        </authorList>
    </citation>
    <scope>NUCLEOTIDE SEQUENCE [LARGE SCALE GENOMIC DNA]</scope>
    <source>
        <strain evidence="2 3">WC007</strain>
    </source>
</reference>
<evidence type="ECO:0000313" key="3">
    <source>
        <dbReference type="Proteomes" id="UP000428260"/>
    </source>
</evidence>
<feature type="domain" description="Secretion system C-terminal sorting" evidence="1">
    <location>
        <begin position="128"/>
        <end position="191"/>
    </location>
</feature>
<proteinExistence type="predicted"/>
<keyword evidence="3" id="KW-1185">Reference proteome</keyword>
<organism evidence="2 3">
    <name type="scientific">Maribellus comscasis</name>
    <dbReference type="NCBI Taxonomy" id="2681766"/>
    <lineage>
        <taxon>Bacteria</taxon>
        <taxon>Pseudomonadati</taxon>
        <taxon>Bacteroidota</taxon>
        <taxon>Bacteroidia</taxon>
        <taxon>Marinilabiliales</taxon>
        <taxon>Prolixibacteraceae</taxon>
        <taxon>Maribellus</taxon>
    </lineage>
</organism>
<dbReference type="KEGG" id="mcos:GM418_15515"/>
<protein>
    <submittedName>
        <fullName evidence="2">T9SS type A sorting domain-containing protein</fullName>
    </submittedName>
</protein>
<accession>A0A6I6JUT3</accession>
<dbReference type="Pfam" id="PF18962">
    <property type="entry name" value="Por_Secre_tail"/>
    <property type="match status" value="1"/>
</dbReference>
<dbReference type="EMBL" id="CP046401">
    <property type="protein sequence ID" value="QGY45029.1"/>
    <property type="molecule type" value="Genomic_DNA"/>
</dbReference>
<dbReference type="InterPro" id="IPR026444">
    <property type="entry name" value="Secre_tail"/>
</dbReference>
<evidence type="ECO:0000313" key="2">
    <source>
        <dbReference type="EMBL" id="QGY45029.1"/>
    </source>
</evidence>
<dbReference type="Proteomes" id="UP000428260">
    <property type="component" value="Chromosome"/>
</dbReference>
<gene>
    <name evidence="2" type="ORF">GM418_15515</name>
</gene>
<sequence length="202" mass="22859">MDLLILMRLSWDVIQHILPLLPGIPKVMVMSMQDSHLLCINLNIKEMKKIRLILLILLIASLSFAQEVISTAGETQSNSGYELSWTVGETVINTLSAENTILTQGFHQSKLIITAVEELIESNNQVNVFPNPTAQFAIIKFDQLPEKNIYNLFNINGKLLSSKEIEYTETQIDLTPYANGSYLLKIIQEDNLPLKTFKIIKQ</sequence>
<dbReference type="NCBIfam" id="TIGR04183">
    <property type="entry name" value="Por_Secre_tail"/>
    <property type="match status" value="1"/>
</dbReference>
<dbReference type="AlphaFoldDB" id="A0A6I6JUT3"/>
<name>A0A6I6JUT3_9BACT</name>
<evidence type="ECO:0000259" key="1">
    <source>
        <dbReference type="Pfam" id="PF18962"/>
    </source>
</evidence>